<feature type="chain" id="PRO_5045171269" evidence="1">
    <location>
        <begin position="18"/>
        <end position="238"/>
    </location>
</feature>
<dbReference type="RefSeq" id="WP_217779260.1">
    <property type="nucleotide sequence ID" value="NZ_JAHRWL010000002.1"/>
</dbReference>
<dbReference type="Pfam" id="PF06707">
    <property type="entry name" value="DUF1194"/>
    <property type="match status" value="1"/>
</dbReference>
<dbReference type="InterPro" id="IPR002035">
    <property type="entry name" value="VWF_A"/>
</dbReference>
<gene>
    <name evidence="3" type="ORF">KUH32_14195</name>
</gene>
<organism evidence="3 4">
    <name type="scientific">Thalassococcus arenae</name>
    <dbReference type="NCBI Taxonomy" id="2851652"/>
    <lineage>
        <taxon>Bacteria</taxon>
        <taxon>Pseudomonadati</taxon>
        <taxon>Pseudomonadota</taxon>
        <taxon>Alphaproteobacteria</taxon>
        <taxon>Rhodobacterales</taxon>
        <taxon>Roseobacteraceae</taxon>
        <taxon>Thalassococcus</taxon>
    </lineage>
</organism>
<keyword evidence="4" id="KW-1185">Reference proteome</keyword>
<dbReference type="Proteomes" id="UP001166293">
    <property type="component" value="Unassembled WGS sequence"/>
</dbReference>
<reference evidence="3" key="1">
    <citation type="submission" date="2021-06" db="EMBL/GenBank/DDBJ databases">
        <title>Thalassococcus sp. CAU 1522 isolated from sea sand, Republic of Korea.</title>
        <authorList>
            <person name="Kim W."/>
        </authorList>
    </citation>
    <scope>NUCLEOTIDE SEQUENCE</scope>
    <source>
        <strain evidence="3">CAU 1522</strain>
    </source>
</reference>
<dbReference type="PROSITE" id="PS50234">
    <property type="entry name" value="VWFA"/>
    <property type="match status" value="1"/>
</dbReference>
<comment type="caution">
    <text evidence="3">The sequence shown here is derived from an EMBL/GenBank/DDBJ whole genome shotgun (WGS) entry which is preliminary data.</text>
</comment>
<dbReference type="EMBL" id="JAHRWL010000002">
    <property type="protein sequence ID" value="MBV2360915.1"/>
    <property type="molecule type" value="Genomic_DNA"/>
</dbReference>
<feature type="signal peptide" evidence="1">
    <location>
        <begin position="1"/>
        <end position="17"/>
    </location>
</feature>
<protein>
    <submittedName>
        <fullName evidence="3">DUF1194 domain-containing protein</fullName>
    </submittedName>
</protein>
<evidence type="ECO:0000313" key="3">
    <source>
        <dbReference type="EMBL" id="MBV2360915.1"/>
    </source>
</evidence>
<evidence type="ECO:0000313" key="4">
    <source>
        <dbReference type="Proteomes" id="UP001166293"/>
    </source>
</evidence>
<accession>A0ABS6NBJ2</accession>
<sequence>MLRSALLALLLPYPAMACQTALLLAMDVSNSVDPAEYRLQVDGLAAALRDGEIAEILVRDRVAVAVMQWSGVDRQQLTIPWIRMAAPSQPAALANRVETMERAYVLSDTAPAEALLAAIAQFETVQDCARKVIDVSGDGTPNAGSDVGRARTRAQLAGITVNGLAIEHIGIAITNFYRRQLITRDGFVETAQGHRDYARAIRVKMLREISRIMGDSGFDVDGRRHAAVSNPKGSANTP</sequence>
<feature type="domain" description="VWFA" evidence="2">
    <location>
        <begin position="21"/>
        <end position="171"/>
    </location>
</feature>
<evidence type="ECO:0000256" key="1">
    <source>
        <dbReference type="SAM" id="SignalP"/>
    </source>
</evidence>
<evidence type="ECO:0000259" key="2">
    <source>
        <dbReference type="PROSITE" id="PS50234"/>
    </source>
</evidence>
<dbReference type="InterPro" id="IPR010607">
    <property type="entry name" value="DUF1194"/>
</dbReference>
<name>A0ABS6NBJ2_9RHOB</name>
<proteinExistence type="predicted"/>
<keyword evidence="1" id="KW-0732">Signal</keyword>